<accession>A0A2P5AX54</accession>
<dbReference type="SUPFAM" id="SSF52047">
    <property type="entry name" value="RNI-like"/>
    <property type="match status" value="1"/>
</dbReference>
<dbReference type="Proteomes" id="UP000237105">
    <property type="component" value="Unassembled WGS sequence"/>
</dbReference>
<sequence>MVQVGLRDHTGKGVNTFPLHDLTRDFCMSKSKDEGFFKIIEHNDEMIDRKMAHYSSTTNSRRIAVHDNDGHLERRSPQSLSIGNLRNLHTLDLRAASFVYLQGTLSSLSRLRHMLIRWYDYRPSACSCALPITRCTALFGKHTLRNIVTLKGIRAKDLIRHDGVLELTNIRDLGIRKFRSDREVCLVLNSLGSQFFRLRSLEMNFFEGEFPNLEVLSHCHVLSKLNLWDFFSAKPGRTVII</sequence>
<evidence type="ECO:0000313" key="2">
    <source>
        <dbReference type="Proteomes" id="UP000237105"/>
    </source>
</evidence>
<dbReference type="InterPro" id="IPR032675">
    <property type="entry name" value="LRR_dom_sf"/>
</dbReference>
<keyword evidence="2" id="KW-1185">Reference proteome</keyword>
<dbReference type="AlphaFoldDB" id="A0A2P5AX54"/>
<gene>
    <name evidence="1" type="ORF">PanWU01x14_292380</name>
</gene>
<comment type="caution">
    <text evidence="1">The sequence shown here is derived from an EMBL/GenBank/DDBJ whole genome shotgun (WGS) entry which is preliminary data.</text>
</comment>
<evidence type="ECO:0000313" key="1">
    <source>
        <dbReference type="EMBL" id="PON41086.1"/>
    </source>
</evidence>
<protein>
    <submittedName>
        <fullName evidence="1">LRR domain containing protein</fullName>
    </submittedName>
</protein>
<reference evidence="2" key="1">
    <citation type="submission" date="2016-06" db="EMBL/GenBank/DDBJ databases">
        <title>Parallel loss of symbiosis genes in relatives of nitrogen-fixing non-legume Parasponia.</title>
        <authorList>
            <person name="Van Velzen R."/>
            <person name="Holmer R."/>
            <person name="Bu F."/>
            <person name="Rutten L."/>
            <person name="Van Zeijl A."/>
            <person name="Liu W."/>
            <person name="Santuari L."/>
            <person name="Cao Q."/>
            <person name="Sharma T."/>
            <person name="Shen D."/>
            <person name="Roswanjaya Y."/>
            <person name="Wardhani T."/>
            <person name="Kalhor M.S."/>
            <person name="Jansen J."/>
            <person name="Van den Hoogen J."/>
            <person name="Gungor B."/>
            <person name="Hartog M."/>
            <person name="Hontelez J."/>
            <person name="Verver J."/>
            <person name="Yang W.-C."/>
            <person name="Schijlen E."/>
            <person name="Repin R."/>
            <person name="Schilthuizen M."/>
            <person name="Schranz E."/>
            <person name="Heidstra R."/>
            <person name="Miyata K."/>
            <person name="Fedorova E."/>
            <person name="Kohlen W."/>
            <person name="Bisseling T."/>
            <person name="Smit S."/>
            <person name="Geurts R."/>
        </authorList>
    </citation>
    <scope>NUCLEOTIDE SEQUENCE [LARGE SCALE GENOMIC DNA]</scope>
    <source>
        <strain evidence="2">cv. WU1-14</strain>
    </source>
</reference>
<dbReference type="Gene3D" id="3.80.10.10">
    <property type="entry name" value="Ribonuclease Inhibitor"/>
    <property type="match status" value="1"/>
</dbReference>
<organism evidence="1 2">
    <name type="scientific">Parasponia andersonii</name>
    <name type="common">Sponia andersonii</name>
    <dbReference type="NCBI Taxonomy" id="3476"/>
    <lineage>
        <taxon>Eukaryota</taxon>
        <taxon>Viridiplantae</taxon>
        <taxon>Streptophyta</taxon>
        <taxon>Embryophyta</taxon>
        <taxon>Tracheophyta</taxon>
        <taxon>Spermatophyta</taxon>
        <taxon>Magnoliopsida</taxon>
        <taxon>eudicotyledons</taxon>
        <taxon>Gunneridae</taxon>
        <taxon>Pentapetalae</taxon>
        <taxon>rosids</taxon>
        <taxon>fabids</taxon>
        <taxon>Rosales</taxon>
        <taxon>Cannabaceae</taxon>
        <taxon>Parasponia</taxon>
    </lineage>
</organism>
<proteinExistence type="predicted"/>
<dbReference type="EMBL" id="JXTB01000423">
    <property type="protein sequence ID" value="PON41086.1"/>
    <property type="molecule type" value="Genomic_DNA"/>
</dbReference>
<name>A0A2P5AX54_PARAD</name>